<dbReference type="GO" id="GO:0004412">
    <property type="term" value="F:homoserine dehydrogenase activity"/>
    <property type="evidence" value="ECO:0007669"/>
    <property type="project" value="UniProtKB-EC"/>
</dbReference>
<evidence type="ECO:0000313" key="14">
    <source>
        <dbReference type="EMBL" id="CBN79120.1"/>
    </source>
</evidence>
<dbReference type="GO" id="GO:0009086">
    <property type="term" value="P:methionine biosynthetic process"/>
    <property type="evidence" value="ECO:0007669"/>
    <property type="project" value="UniProtKB-KW"/>
</dbReference>
<dbReference type="STRING" id="2880.D8LHG9"/>
<keyword evidence="8 10" id="KW-0560">Oxidoreductase</keyword>
<dbReference type="Proteomes" id="UP000002630">
    <property type="component" value="Linkage Group LG23"/>
</dbReference>
<evidence type="ECO:0000256" key="8">
    <source>
        <dbReference type="ARBA" id="ARBA00023002"/>
    </source>
</evidence>
<dbReference type="UniPathway" id="UPA00050">
    <property type="reaction ID" value="UER00063"/>
</dbReference>
<dbReference type="InterPro" id="IPR005106">
    <property type="entry name" value="Asp/hSer_DH_NAD-bd"/>
</dbReference>
<dbReference type="Gene3D" id="3.40.50.720">
    <property type="entry name" value="NAD(P)-binding Rossmann-like Domain"/>
    <property type="match status" value="1"/>
</dbReference>
<evidence type="ECO:0000256" key="11">
    <source>
        <dbReference type="RuleBase" id="RU004171"/>
    </source>
</evidence>
<dbReference type="SUPFAM" id="SSF55347">
    <property type="entry name" value="Glyceraldehyde-3-phosphate dehydrogenase-like, C-terminal domain"/>
    <property type="match status" value="1"/>
</dbReference>
<comment type="similarity">
    <text evidence="3 11">Belongs to the homoserine dehydrogenase family.</text>
</comment>
<dbReference type="EMBL" id="FN649748">
    <property type="protein sequence ID" value="CBN79120.1"/>
    <property type="molecule type" value="Genomic_DNA"/>
</dbReference>
<dbReference type="EC" id="1.1.1.3" evidence="4 10"/>
<keyword evidence="10" id="KW-0521">NADP</keyword>
<keyword evidence="7 10" id="KW-0791">Threonine biosynthesis</keyword>
<evidence type="ECO:0000259" key="13">
    <source>
        <dbReference type="Pfam" id="PF03447"/>
    </source>
</evidence>
<evidence type="ECO:0000256" key="5">
    <source>
        <dbReference type="ARBA" id="ARBA00013376"/>
    </source>
</evidence>
<dbReference type="OMA" id="QNGWSYE"/>
<evidence type="ECO:0000256" key="1">
    <source>
        <dbReference type="ARBA" id="ARBA00005056"/>
    </source>
</evidence>
<organism evidence="14 15">
    <name type="scientific">Ectocarpus siliculosus</name>
    <name type="common">Brown alga</name>
    <name type="synonym">Conferva siliculosa</name>
    <dbReference type="NCBI Taxonomy" id="2880"/>
    <lineage>
        <taxon>Eukaryota</taxon>
        <taxon>Sar</taxon>
        <taxon>Stramenopiles</taxon>
        <taxon>Ochrophyta</taxon>
        <taxon>PX clade</taxon>
        <taxon>Phaeophyceae</taxon>
        <taxon>Ectocarpales</taxon>
        <taxon>Ectocarpaceae</taxon>
        <taxon>Ectocarpus</taxon>
    </lineage>
</organism>
<protein>
    <recommendedName>
        <fullName evidence="5 10">Homoserine dehydrogenase</fullName>
        <ecNumber evidence="4 10">1.1.1.3</ecNumber>
    </recommendedName>
</protein>
<evidence type="ECO:0000256" key="3">
    <source>
        <dbReference type="ARBA" id="ARBA00006753"/>
    </source>
</evidence>
<dbReference type="Pfam" id="PF00742">
    <property type="entry name" value="Homoserine_dh"/>
    <property type="match status" value="1"/>
</dbReference>
<comment type="catalytic activity">
    <reaction evidence="10">
        <text>L-homoserine + NADP(+) = L-aspartate 4-semialdehyde + NADPH + H(+)</text>
        <dbReference type="Rhea" id="RHEA:15761"/>
        <dbReference type="ChEBI" id="CHEBI:15378"/>
        <dbReference type="ChEBI" id="CHEBI:57476"/>
        <dbReference type="ChEBI" id="CHEBI:57783"/>
        <dbReference type="ChEBI" id="CHEBI:58349"/>
        <dbReference type="ChEBI" id="CHEBI:537519"/>
        <dbReference type="EC" id="1.1.1.3"/>
    </reaction>
</comment>
<dbReference type="GO" id="GO:0050661">
    <property type="term" value="F:NADP binding"/>
    <property type="evidence" value="ECO:0007669"/>
    <property type="project" value="InterPro"/>
</dbReference>
<dbReference type="UniPathway" id="UPA00051">
    <property type="reaction ID" value="UER00465"/>
</dbReference>
<feature type="domain" description="Homoserine dehydrogenase catalytic" evidence="12">
    <location>
        <begin position="140"/>
        <end position="320"/>
    </location>
</feature>
<dbReference type="Gene3D" id="3.30.70.260">
    <property type="match status" value="1"/>
</dbReference>
<dbReference type="GO" id="GO:0009088">
    <property type="term" value="P:threonine biosynthetic process"/>
    <property type="evidence" value="ECO:0007669"/>
    <property type="project" value="UniProtKB-UniPathway"/>
</dbReference>
<evidence type="ECO:0000259" key="12">
    <source>
        <dbReference type="Pfam" id="PF00742"/>
    </source>
</evidence>
<dbReference type="InterPro" id="IPR036291">
    <property type="entry name" value="NAD(P)-bd_dom_sf"/>
</dbReference>
<feature type="domain" description="Aspartate/homoserine dehydrogenase NAD-binding" evidence="13">
    <location>
        <begin position="11"/>
        <end position="119"/>
    </location>
</feature>
<evidence type="ECO:0000256" key="6">
    <source>
        <dbReference type="ARBA" id="ARBA00022605"/>
    </source>
</evidence>
<dbReference type="Gene3D" id="3.30.360.10">
    <property type="entry name" value="Dihydrodipicolinate Reductase, domain 2"/>
    <property type="match status" value="1"/>
</dbReference>
<dbReference type="OrthoDB" id="67851at2759"/>
<dbReference type="PIRSF" id="PIRSF000098">
    <property type="entry name" value="Homoser_dehydrog"/>
    <property type="match status" value="1"/>
</dbReference>
<comment type="pathway">
    <text evidence="2 10">Amino-acid biosynthesis; L-methionine biosynthesis via de novo pathway; L-homoserine from L-aspartate: step 3/3.</text>
</comment>
<dbReference type="PANTHER" id="PTHR43331:SF1">
    <property type="entry name" value="HOMOSERINE DEHYDROGENASE"/>
    <property type="match status" value="1"/>
</dbReference>
<dbReference type="InParanoid" id="D8LHG9"/>
<dbReference type="InterPro" id="IPR016204">
    <property type="entry name" value="HDH"/>
</dbReference>
<keyword evidence="6 10" id="KW-0028">Amino-acid biosynthesis</keyword>
<dbReference type="InterPro" id="IPR001342">
    <property type="entry name" value="HDH_cat"/>
</dbReference>
<name>D8LHG9_ECTSI</name>
<evidence type="ECO:0000256" key="2">
    <source>
        <dbReference type="ARBA" id="ARBA00005062"/>
    </source>
</evidence>
<dbReference type="EMBL" id="FN648367">
    <property type="protein sequence ID" value="CBN79120.1"/>
    <property type="molecule type" value="Genomic_DNA"/>
</dbReference>
<keyword evidence="15" id="KW-1185">Reference proteome</keyword>
<dbReference type="AlphaFoldDB" id="D8LHG9"/>
<comment type="pathway">
    <text evidence="1 10">Amino-acid biosynthesis; L-threonine biosynthesis; L-threonine from L-aspartate: step 3/5.</text>
</comment>
<dbReference type="InterPro" id="IPR019811">
    <property type="entry name" value="HDH_CS"/>
</dbReference>
<evidence type="ECO:0000256" key="7">
    <source>
        <dbReference type="ARBA" id="ARBA00022697"/>
    </source>
</evidence>
<evidence type="ECO:0000256" key="4">
    <source>
        <dbReference type="ARBA" id="ARBA00013213"/>
    </source>
</evidence>
<evidence type="ECO:0000256" key="10">
    <source>
        <dbReference type="RuleBase" id="RU000579"/>
    </source>
</evidence>
<evidence type="ECO:0000256" key="9">
    <source>
        <dbReference type="ARBA" id="ARBA00023167"/>
    </source>
</evidence>
<sequence length="434" mass="44845">MSLPLKVGMFGGGTVGGGVYEIMEQTKKELFKAGGVDVTIAKICVRDVNKKRSFELEKHTTMVTDYDEILEDDSINCVVELMGGVTHAKDVVFKALKKGKHVVTANKALLAQLLPEVKSLVAENAGTTLGYEAAVCGGIPIIHNMQGSYVGDSIQSVMGIMNGTTNFMLTKMETEGADYAAVLKEAQDLGFAEADPTADVEGHDVQAKIALLAKLAFGQDVALDKVPCAGISNLSSTDFACAKMMGCTIKLVGTAALGESKDKLAVFVSPVLVPLGGPLASTRGPGNVVVVRSENLTESVYAGPGAGRYPTANSVVNDIVRLARLGAAGTPPPFPLERPLELEPDFEACFYVRVTAADGLGVLSAVGAIASEAGVSVHSVLRGGEGGGGGGEEAGVVSLVVKTDSCLRSQVGAFVDGLKGKKVATADPVVMSIL</sequence>
<accession>D8LHG9</accession>
<gene>
    <name evidence="14" type="primary">HSDH</name>
    <name evidence="14" type="ORF">Esi_0192_0023</name>
</gene>
<dbReference type="PROSITE" id="PS01042">
    <property type="entry name" value="HOMOSER_DHGENASE"/>
    <property type="match status" value="1"/>
</dbReference>
<reference evidence="14 15" key="1">
    <citation type="journal article" date="2010" name="Nature">
        <title>The Ectocarpus genome and the independent evolution of multicellularity in brown algae.</title>
        <authorList>
            <person name="Cock J.M."/>
            <person name="Sterck L."/>
            <person name="Rouze P."/>
            <person name="Scornet D."/>
            <person name="Allen A.E."/>
            <person name="Amoutzias G."/>
            <person name="Anthouard V."/>
            <person name="Artiguenave F."/>
            <person name="Aury J.M."/>
            <person name="Badger J.H."/>
            <person name="Beszteri B."/>
            <person name="Billiau K."/>
            <person name="Bonnet E."/>
            <person name="Bothwell J.H."/>
            <person name="Bowler C."/>
            <person name="Boyen C."/>
            <person name="Brownlee C."/>
            <person name="Carrano C.J."/>
            <person name="Charrier B."/>
            <person name="Cho G.Y."/>
            <person name="Coelho S.M."/>
            <person name="Collen J."/>
            <person name="Corre E."/>
            <person name="Da Silva C."/>
            <person name="Delage L."/>
            <person name="Delaroque N."/>
            <person name="Dittami S.M."/>
            <person name="Doulbeau S."/>
            <person name="Elias M."/>
            <person name="Farnham G."/>
            <person name="Gachon C.M."/>
            <person name="Gschloessl B."/>
            <person name="Heesch S."/>
            <person name="Jabbari K."/>
            <person name="Jubin C."/>
            <person name="Kawai H."/>
            <person name="Kimura K."/>
            <person name="Kloareg B."/>
            <person name="Kupper F.C."/>
            <person name="Lang D."/>
            <person name="Le Bail A."/>
            <person name="Leblanc C."/>
            <person name="Lerouge P."/>
            <person name="Lohr M."/>
            <person name="Lopez P.J."/>
            <person name="Martens C."/>
            <person name="Maumus F."/>
            <person name="Michel G."/>
            <person name="Miranda-Saavedra D."/>
            <person name="Morales J."/>
            <person name="Moreau H."/>
            <person name="Motomura T."/>
            <person name="Nagasato C."/>
            <person name="Napoli C.A."/>
            <person name="Nelson D.R."/>
            <person name="Nyvall-Collen P."/>
            <person name="Peters A.F."/>
            <person name="Pommier C."/>
            <person name="Potin P."/>
            <person name="Poulain J."/>
            <person name="Quesneville H."/>
            <person name="Read B."/>
            <person name="Rensing S.A."/>
            <person name="Ritter A."/>
            <person name="Rousvoal S."/>
            <person name="Samanta M."/>
            <person name="Samson G."/>
            <person name="Schroeder D.C."/>
            <person name="Segurens B."/>
            <person name="Strittmatter M."/>
            <person name="Tonon T."/>
            <person name="Tregear J.W."/>
            <person name="Valentin K."/>
            <person name="von Dassow P."/>
            <person name="Yamagishi T."/>
            <person name="Van de Peer Y."/>
            <person name="Wincker P."/>
        </authorList>
    </citation>
    <scope>NUCLEOTIDE SEQUENCE [LARGE SCALE GENOMIC DNA]</scope>
    <source>
        <strain evidence="15">Ec32 / CCAP1310/4</strain>
    </source>
</reference>
<dbReference type="SUPFAM" id="SSF51735">
    <property type="entry name" value="NAD(P)-binding Rossmann-fold domains"/>
    <property type="match status" value="1"/>
</dbReference>
<dbReference type="FunFam" id="3.30.360.10:FF:000005">
    <property type="entry name" value="Homoserine dehydrogenase"/>
    <property type="match status" value="1"/>
</dbReference>
<dbReference type="NCBIfam" id="NF004976">
    <property type="entry name" value="PRK06349.1"/>
    <property type="match status" value="1"/>
</dbReference>
<dbReference type="Pfam" id="PF03447">
    <property type="entry name" value="NAD_binding_3"/>
    <property type="match status" value="1"/>
</dbReference>
<dbReference type="PANTHER" id="PTHR43331">
    <property type="entry name" value="HOMOSERINE DEHYDROGENASE"/>
    <property type="match status" value="1"/>
</dbReference>
<proteinExistence type="inferred from homology"/>
<evidence type="ECO:0000313" key="15">
    <source>
        <dbReference type="Proteomes" id="UP000002630"/>
    </source>
</evidence>
<keyword evidence="9 10" id="KW-0486">Methionine biosynthesis</keyword>